<evidence type="ECO:0000313" key="6">
    <source>
        <dbReference type="EMBL" id="CAI3991270.1"/>
    </source>
</evidence>
<dbReference type="PANTHER" id="PTHR44420">
    <property type="entry name" value="GLUTATHIONE S-TRANSFERASE DHAR2-RELATED"/>
    <property type="match status" value="1"/>
</dbReference>
<comment type="catalytic activity">
    <reaction evidence="3">
        <text>L-dehydroascorbate + 2 glutathione = glutathione disulfide + L-ascorbate</text>
        <dbReference type="Rhea" id="RHEA:24424"/>
        <dbReference type="ChEBI" id="CHEBI:38290"/>
        <dbReference type="ChEBI" id="CHEBI:57925"/>
        <dbReference type="ChEBI" id="CHEBI:58297"/>
        <dbReference type="ChEBI" id="CHEBI:58539"/>
        <dbReference type="EC" id="1.8.5.1"/>
    </reaction>
</comment>
<dbReference type="Proteomes" id="UP001152797">
    <property type="component" value="Unassembled WGS sequence"/>
</dbReference>
<evidence type="ECO:0000313" key="10">
    <source>
        <dbReference type="Proteomes" id="UP001152797"/>
    </source>
</evidence>
<name>A0A9P1DLL8_9DINO</name>
<evidence type="ECO:0000313" key="7">
    <source>
        <dbReference type="EMBL" id="CAI4011865.1"/>
    </source>
</evidence>
<keyword evidence="1" id="KW-0808">Transferase</keyword>
<dbReference type="GO" id="GO:0045174">
    <property type="term" value="F:glutathione dehydrogenase (ascorbate) activity"/>
    <property type="evidence" value="ECO:0007669"/>
    <property type="project" value="UniProtKB-EC"/>
</dbReference>
<evidence type="ECO:0000256" key="3">
    <source>
        <dbReference type="ARBA" id="ARBA00049544"/>
    </source>
</evidence>
<proteinExistence type="inferred from homology"/>
<protein>
    <submittedName>
        <fullName evidence="8">Chloride intracellular channel protein 1</fullName>
    </submittedName>
    <submittedName>
        <fullName evidence="9">DNA polymerase kappa</fullName>
    </submittedName>
</protein>
<dbReference type="EMBL" id="CAMXCT010005257">
    <property type="protein sequence ID" value="CAI4011865.1"/>
    <property type="molecule type" value="Genomic_DNA"/>
</dbReference>
<sequence length="305" mass="32477">MEGLPMTRGGLAGSALRPAGPAPSLAPCSTAMVGTAPPGRAVTVAAGAFAVAVAGKATLGGLLRRRRGQRETRATRVACAAVPTEKPFRTTLFTKAAPDGVSLGDCPFSHAVQIALKVKGVDYDVVPCGPNNKPPWLLQEVAGQMPCVVHQGIAHVETSQILKWIDMTFPGPSLAVPEDYAQLVSRAAIFPAVAEFTKNSDSSKDDDLLVNLQMSLTRFRMHLFALPIGTRYAVSDTLTLADCELLAALYVIQSATASLKGWSLNDLPEKDEVRQYYERAAALPAFSQSCYPPNVGVQGWQMARQ</sequence>
<reference evidence="7" key="1">
    <citation type="submission" date="2022-10" db="EMBL/GenBank/DDBJ databases">
        <authorList>
            <person name="Chen Y."/>
            <person name="Dougan E. K."/>
            <person name="Chan C."/>
            <person name="Rhodes N."/>
            <person name="Thang M."/>
        </authorList>
    </citation>
    <scope>NUCLEOTIDE SEQUENCE</scope>
</reference>
<keyword evidence="10" id="KW-1185">Reference proteome</keyword>
<dbReference type="SUPFAM" id="SSF47616">
    <property type="entry name" value="GST C-terminal domain-like"/>
    <property type="match status" value="1"/>
</dbReference>
<dbReference type="EMBL" id="CAMXCT010001569">
    <property type="protein sequence ID" value="CAI3991270.1"/>
    <property type="molecule type" value="Genomic_DNA"/>
</dbReference>
<reference evidence="8 10" key="2">
    <citation type="submission" date="2024-05" db="EMBL/GenBank/DDBJ databases">
        <authorList>
            <person name="Chen Y."/>
            <person name="Shah S."/>
            <person name="Dougan E. K."/>
            <person name="Thang M."/>
            <person name="Chan C."/>
        </authorList>
    </citation>
    <scope>NUCLEOTIDE SEQUENCE [LARGE SCALE GENOMIC DNA]</scope>
</reference>
<dbReference type="AlphaFoldDB" id="A0A9P1DLL8"/>
<dbReference type="Gene3D" id="3.40.30.10">
    <property type="entry name" value="Glutaredoxin"/>
    <property type="match status" value="1"/>
</dbReference>
<keyword evidence="4" id="KW-0812">Transmembrane</keyword>
<evidence type="ECO:0000259" key="5">
    <source>
        <dbReference type="PROSITE" id="PS50404"/>
    </source>
</evidence>
<dbReference type="Pfam" id="PF13417">
    <property type="entry name" value="GST_N_3"/>
    <property type="match status" value="1"/>
</dbReference>
<dbReference type="OrthoDB" id="438368at2759"/>
<keyword evidence="4" id="KW-1133">Transmembrane helix</keyword>
<dbReference type="InterPro" id="IPR044627">
    <property type="entry name" value="DHAR1/2/3/4"/>
</dbReference>
<dbReference type="Gene3D" id="1.20.1050.10">
    <property type="match status" value="1"/>
</dbReference>
<dbReference type="EMBL" id="CAMXCT030001569">
    <property type="protein sequence ID" value="CAL4778582.1"/>
    <property type="molecule type" value="Genomic_DNA"/>
</dbReference>
<dbReference type="SUPFAM" id="SSF52833">
    <property type="entry name" value="Thioredoxin-like"/>
    <property type="match status" value="1"/>
</dbReference>
<dbReference type="EMBL" id="CAMXCT020005257">
    <property type="protein sequence ID" value="CAL1165240.1"/>
    <property type="molecule type" value="Genomic_DNA"/>
</dbReference>
<evidence type="ECO:0000256" key="2">
    <source>
        <dbReference type="ARBA" id="ARBA00024194"/>
    </source>
</evidence>
<dbReference type="CDD" id="cd00570">
    <property type="entry name" value="GST_N_family"/>
    <property type="match status" value="1"/>
</dbReference>
<evidence type="ECO:0000256" key="1">
    <source>
        <dbReference type="ARBA" id="ARBA00022679"/>
    </source>
</evidence>
<evidence type="ECO:0000313" key="8">
    <source>
        <dbReference type="EMBL" id="CAL4778582.1"/>
    </source>
</evidence>
<evidence type="ECO:0000256" key="4">
    <source>
        <dbReference type="SAM" id="Phobius"/>
    </source>
</evidence>
<dbReference type="InterPro" id="IPR036282">
    <property type="entry name" value="Glutathione-S-Trfase_C_sf"/>
</dbReference>
<gene>
    <name evidence="6" type="ORF">C1SCF055_LOCUS18192</name>
    <name evidence="7" type="ORF">C1SCF055_LOCUS36987</name>
</gene>
<dbReference type="PANTHER" id="PTHR44420:SF2">
    <property type="entry name" value="GLUTATHIONE S-TRANSFERASE DHAR2-RELATED"/>
    <property type="match status" value="1"/>
</dbReference>
<dbReference type="GO" id="GO:0016740">
    <property type="term" value="F:transferase activity"/>
    <property type="evidence" value="ECO:0007669"/>
    <property type="project" value="UniProtKB-KW"/>
</dbReference>
<dbReference type="EMBL" id="CAMXCT020001569">
    <property type="protein sequence ID" value="CAL1144645.1"/>
    <property type="molecule type" value="Genomic_DNA"/>
</dbReference>
<comment type="similarity">
    <text evidence="2">Belongs to the GST superfamily. DHAR family.</text>
</comment>
<dbReference type="PROSITE" id="PS50404">
    <property type="entry name" value="GST_NTER"/>
    <property type="match status" value="1"/>
</dbReference>
<keyword evidence="4" id="KW-0472">Membrane</keyword>
<feature type="domain" description="GST N-terminal" evidence="5">
    <location>
        <begin position="96"/>
        <end position="173"/>
    </location>
</feature>
<accession>A0A9P1DLL8</accession>
<dbReference type="InterPro" id="IPR036249">
    <property type="entry name" value="Thioredoxin-like_sf"/>
</dbReference>
<comment type="caution">
    <text evidence="7">The sequence shown here is derived from an EMBL/GenBank/DDBJ whole genome shotgun (WGS) entry which is preliminary data.</text>
</comment>
<dbReference type="InterPro" id="IPR004045">
    <property type="entry name" value="Glutathione_S-Trfase_N"/>
</dbReference>
<evidence type="ECO:0000313" key="9">
    <source>
        <dbReference type="EMBL" id="CAL4799177.1"/>
    </source>
</evidence>
<dbReference type="GO" id="GO:0033355">
    <property type="term" value="P:ascorbate glutathione cycle"/>
    <property type="evidence" value="ECO:0007669"/>
    <property type="project" value="InterPro"/>
</dbReference>
<dbReference type="EMBL" id="CAMXCT030005257">
    <property type="protein sequence ID" value="CAL4799177.1"/>
    <property type="molecule type" value="Genomic_DNA"/>
</dbReference>
<feature type="transmembrane region" description="Helical" evidence="4">
    <location>
        <begin position="41"/>
        <end position="63"/>
    </location>
</feature>
<organism evidence="7">
    <name type="scientific">Cladocopium goreaui</name>
    <dbReference type="NCBI Taxonomy" id="2562237"/>
    <lineage>
        <taxon>Eukaryota</taxon>
        <taxon>Sar</taxon>
        <taxon>Alveolata</taxon>
        <taxon>Dinophyceae</taxon>
        <taxon>Suessiales</taxon>
        <taxon>Symbiodiniaceae</taxon>
        <taxon>Cladocopium</taxon>
    </lineage>
</organism>